<comment type="caution">
    <text evidence="1">The sequence shown here is derived from an EMBL/GenBank/DDBJ whole genome shotgun (WGS) entry which is preliminary data.</text>
</comment>
<proteinExistence type="predicted"/>
<dbReference type="Proteomes" id="UP000708208">
    <property type="component" value="Unassembled WGS sequence"/>
</dbReference>
<reference evidence="1" key="1">
    <citation type="submission" date="2021-06" db="EMBL/GenBank/DDBJ databases">
        <authorList>
            <person name="Hodson N. C."/>
            <person name="Mongue J. A."/>
            <person name="Jaron S. K."/>
        </authorList>
    </citation>
    <scope>NUCLEOTIDE SEQUENCE</scope>
</reference>
<protein>
    <submittedName>
        <fullName evidence="1">Uncharacterized protein</fullName>
    </submittedName>
</protein>
<sequence length="37" mass="4104">MKKMASFGLDHWSVGLTPNNVILYMIRALAQQVIGSL</sequence>
<gene>
    <name evidence="1" type="ORF">AFUS01_LOCUS2883</name>
</gene>
<dbReference type="AlphaFoldDB" id="A0A8J2JFW7"/>
<dbReference type="EMBL" id="CAJVCH010016911">
    <property type="protein sequence ID" value="CAG7682173.1"/>
    <property type="molecule type" value="Genomic_DNA"/>
</dbReference>
<evidence type="ECO:0000313" key="2">
    <source>
        <dbReference type="Proteomes" id="UP000708208"/>
    </source>
</evidence>
<organism evidence="1 2">
    <name type="scientific">Allacma fusca</name>
    <dbReference type="NCBI Taxonomy" id="39272"/>
    <lineage>
        <taxon>Eukaryota</taxon>
        <taxon>Metazoa</taxon>
        <taxon>Ecdysozoa</taxon>
        <taxon>Arthropoda</taxon>
        <taxon>Hexapoda</taxon>
        <taxon>Collembola</taxon>
        <taxon>Symphypleona</taxon>
        <taxon>Sminthuridae</taxon>
        <taxon>Allacma</taxon>
    </lineage>
</organism>
<keyword evidence="2" id="KW-1185">Reference proteome</keyword>
<accession>A0A8J2JFW7</accession>
<name>A0A8J2JFW7_9HEXA</name>
<evidence type="ECO:0000313" key="1">
    <source>
        <dbReference type="EMBL" id="CAG7682173.1"/>
    </source>
</evidence>